<dbReference type="InterPro" id="IPR016169">
    <property type="entry name" value="FAD-bd_PCMH_sub2"/>
</dbReference>
<evidence type="ECO:0000313" key="19">
    <source>
        <dbReference type="Proteomes" id="UP001268256"/>
    </source>
</evidence>
<evidence type="ECO:0000256" key="7">
    <source>
        <dbReference type="ARBA" id="ARBA00022630"/>
    </source>
</evidence>
<dbReference type="InterPro" id="IPR003170">
    <property type="entry name" value="MurB"/>
</dbReference>
<dbReference type="EC" id="1.3.1.98" evidence="16"/>
<feature type="active site" description="Proton donor" evidence="16">
    <location>
        <position position="227"/>
    </location>
</feature>
<comment type="catalytic activity">
    <reaction evidence="15 16">
        <text>UDP-N-acetyl-alpha-D-muramate + NADP(+) = UDP-N-acetyl-3-O-(1-carboxyvinyl)-alpha-D-glucosamine + NADPH + H(+)</text>
        <dbReference type="Rhea" id="RHEA:12248"/>
        <dbReference type="ChEBI" id="CHEBI:15378"/>
        <dbReference type="ChEBI" id="CHEBI:57783"/>
        <dbReference type="ChEBI" id="CHEBI:58349"/>
        <dbReference type="ChEBI" id="CHEBI:68483"/>
        <dbReference type="ChEBI" id="CHEBI:70757"/>
        <dbReference type="EC" id="1.3.1.98"/>
    </reaction>
</comment>
<dbReference type="SUPFAM" id="SSF56194">
    <property type="entry name" value="Uridine diphospho-N-Acetylenolpyruvylglucosamine reductase, MurB, C-terminal domain"/>
    <property type="match status" value="1"/>
</dbReference>
<comment type="subcellular location">
    <subcellularLocation>
        <location evidence="3 16">Cytoplasm</location>
    </subcellularLocation>
</comment>
<evidence type="ECO:0000256" key="3">
    <source>
        <dbReference type="ARBA" id="ARBA00004496"/>
    </source>
</evidence>
<dbReference type="GO" id="GO:0071555">
    <property type="term" value="P:cell wall organization"/>
    <property type="evidence" value="ECO:0007669"/>
    <property type="project" value="UniProtKB-KW"/>
</dbReference>
<reference evidence="19" key="1">
    <citation type="submission" date="2023-07" db="EMBL/GenBank/DDBJ databases">
        <authorList>
            <person name="Luz R."/>
            <person name="Cordeiro R."/>
            <person name="Fonseca A."/>
            <person name="Goncalves V."/>
        </authorList>
    </citation>
    <scope>NUCLEOTIDE SEQUENCE [LARGE SCALE GENOMIC DNA]</scope>
    <source>
        <strain evidence="19">BACA0444</strain>
    </source>
</reference>
<evidence type="ECO:0000256" key="5">
    <source>
        <dbReference type="ARBA" id="ARBA00022490"/>
    </source>
</evidence>
<evidence type="ECO:0000256" key="10">
    <source>
        <dbReference type="ARBA" id="ARBA00022960"/>
    </source>
</evidence>
<evidence type="ECO:0000256" key="15">
    <source>
        <dbReference type="ARBA" id="ARBA00048914"/>
    </source>
</evidence>
<keyword evidence="10 16" id="KW-0133">Cell shape</keyword>
<comment type="caution">
    <text evidence="18">The sequence shown here is derived from an EMBL/GenBank/DDBJ whole genome shotgun (WGS) entry which is preliminary data.</text>
</comment>
<protein>
    <recommendedName>
        <fullName evidence="16">UDP-N-acetylenolpyruvoylglucosamine reductase</fullName>
        <ecNumber evidence="16">1.3.1.98</ecNumber>
    </recommendedName>
    <alternativeName>
        <fullName evidence="16">UDP-N-acetylmuramate dehydrogenase</fullName>
    </alternativeName>
</protein>
<dbReference type="GO" id="GO:0009252">
    <property type="term" value="P:peptidoglycan biosynthetic process"/>
    <property type="evidence" value="ECO:0007669"/>
    <property type="project" value="UniProtKB-UniRule"/>
</dbReference>
<feature type="domain" description="FAD-binding PCMH-type" evidence="17">
    <location>
        <begin position="30"/>
        <end position="197"/>
    </location>
</feature>
<evidence type="ECO:0000256" key="2">
    <source>
        <dbReference type="ARBA" id="ARBA00003921"/>
    </source>
</evidence>
<keyword evidence="7 16" id="KW-0285">Flavoprotein</keyword>
<evidence type="ECO:0000256" key="12">
    <source>
        <dbReference type="ARBA" id="ARBA00023002"/>
    </source>
</evidence>
<comment type="pathway">
    <text evidence="4 16">Cell wall biogenesis; peptidoglycan biosynthesis.</text>
</comment>
<keyword evidence="19" id="KW-1185">Reference proteome</keyword>
<dbReference type="Gene3D" id="3.90.78.10">
    <property type="entry name" value="UDP-N-acetylenolpyruvoylglucosamine reductase, C-terminal domain"/>
    <property type="match status" value="1"/>
</dbReference>
<dbReference type="InterPro" id="IPR036635">
    <property type="entry name" value="MurB_C_sf"/>
</dbReference>
<keyword evidence="9 16" id="KW-0521">NADP</keyword>
<dbReference type="PANTHER" id="PTHR21071:SF4">
    <property type="entry name" value="UDP-N-ACETYLENOLPYRUVOYLGLUCOSAMINE REDUCTASE"/>
    <property type="match status" value="1"/>
</dbReference>
<dbReference type="InterPro" id="IPR016166">
    <property type="entry name" value="FAD-bd_PCMH"/>
</dbReference>
<dbReference type="InterPro" id="IPR006094">
    <property type="entry name" value="Oxid_FAD_bind_N"/>
</dbReference>
<dbReference type="Pfam" id="PF01565">
    <property type="entry name" value="FAD_binding_4"/>
    <property type="match status" value="1"/>
</dbReference>
<keyword evidence="5 16" id="KW-0963">Cytoplasm</keyword>
<dbReference type="InterPro" id="IPR036318">
    <property type="entry name" value="FAD-bd_PCMH-like_sf"/>
</dbReference>
<gene>
    <name evidence="16 18" type="primary">murB</name>
    <name evidence="18" type="ORF">RIF25_10000</name>
</gene>
<dbReference type="Pfam" id="PF02873">
    <property type="entry name" value="MurB_C"/>
    <property type="match status" value="1"/>
</dbReference>
<keyword evidence="11 16" id="KW-0573">Peptidoglycan synthesis</keyword>
<dbReference type="PROSITE" id="PS51387">
    <property type="entry name" value="FAD_PCMH"/>
    <property type="match status" value="1"/>
</dbReference>
<dbReference type="SUPFAM" id="SSF56176">
    <property type="entry name" value="FAD-binding/transporter-associated domain-like"/>
    <property type="match status" value="1"/>
</dbReference>
<dbReference type="NCBIfam" id="TIGR00179">
    <property type="entry name" value="murB"/>
    <property type="match status" value="1"/>
</dbReference>
<evidence type="ECO:0000256" key="9">
    <source>
        <dbReference type="ARBA" id="ARBA00022857"/>
    </source>
</evidence>
<dbReference type="EMBL" id="JAVMIP010000009">
    <property type="protein sequence ID" value="MDS3861137.1"/>
    <property type="molecule type" value="Genomic_DNA"/>
</dbReference>
<evidence type="ECO:0000259" key="17">
    <source>
        <dbReference type="PROSITE" id="PS51387"/>
    </source>
</evidence>
<dbReference type="GO" id="GO:0008762">
    <property type="term" value="F:UDP-N-acetylmuramate dehydrogenase activity"/>
    <property type="evidence" value="ECO:0007669"/>
    <property type="project" value="UniProtKB-UniRule"/>
</dbReference>
<dbReference type="Proteomes" id="UP001268256">
    <property type="component" value="Unassembled WGS sequence"/>
</dbReference>
<dbReference type="GO" id="GO:0071949">
    <property type="term" value="F:FAD binding"/>
    <property type="evidence" value="ECO:0007669"/>
    <property type="project" value="InterPro"/>
</dbReference>
<dbReference type="RefSeq" id="WP_322878388.1">
    <property type="nucleotide sequence ID" value="NZ_JAVMIP010000009.1"/>
</dbReference>
<accession>A0AAE4FTU7</accession>
<feature type="active site" evidence="16">
    <location>
        <position position="176"/>
    </location>
</feature>
<evidence type="ECO:0000256" key="6">
    <source>
        <dbReference type="ARBA" id="ARBA00022618"/>
    </source>
</evidence>
<evidence type="ECO:0000256" key="8">
    <source>
        <dbReference type="ARBA" id="ARBA00022827"/>
    </source>
</evidence>
<comment type="function">
    <text evidence="2 16">Cell wall formation.</text>
</comment>
<proteinExistence type="inferred from homology"/>
<dbReference type="Gene3D" id="3.30.43.10">
    <property type="entry name" value="Uridine Diphospho-n-acetylenolpyruvylglucosamine Reductase, domain 2"/>
    <property type="match status" value="1"/>
</dbReference>
<evidence type="ECO:0000256" key="14">
    <source>
        <dbReference type="ARBA" id="ARBA00023316"/>
    </source>
</evidence>
<evidence type="ECO:0000256" key="4">
    <source>
        <dbReference type="ARBA" id="ARBA00004752"/>
    </source>
</evidence>
<keyword evidence="12 16" id="KW-0560">Oxidoreductase</keyword>
<evidence type="ECO:0000256" key="16">
    <source>
        <dbReference type="HAMAP-Rule" id="MF_00037"/>
    </source>
</evidence>
<comment type="cofactor">
    <cofactor evidence="1 16">
        <name>FAD</name>
        <dbReference type="ChEBI" id="CHEBI:57692"/>
    </cofactor>
</comment>
<evidence type="ECO:0000256" key="1">
    <source>
        <dbReference type="ARBA" id="ARBA00001974"/>
    </source>
</evidence>
<dbReference type="HAMAP" id="MF_00037">
    <property type="entry name" value="MurB"/>
    <property type="match status" value="1"/>
</dbReference>
<keyword evidence="8 16" id="KW-0274">FAD</keyword>
<comment type="similarity">
    <text evidence="16">Belongs to the MurB family.</text>
</comment>
<dbReference type="GO" id="GO:0051301">
    <property type="term" value="P:cell division"/>
    <property type="evidence" value="ECO:0007669"/>
    <property type="project" value="UniProtKB-KW"/>
</dbReference>
<evidence type="ECO:0000256" key="13">
    <source>
        <dbReference type="ARBA" id="ARBA00023306"/>
    </source>
</evidence>
<evidence type="ECO:0000313" key="18">
    <source>
        <dbReference type="EMBL" id="MDS3861137.1"/>
    </source>
</evidence>
<dbReference type="InterPro" id="IPR011601">
    <property type="entry name" value="MurB_C"/>
</dbReference>
<keyword evidence="13 16" id="KW-0131">Cell cycle</keyword>
<dbReference type="PANTHER" id="PTHR21071">
    <property type="entry name" value="UDP-N-ACETYLENOLPYRUVOYLGLUCOSAMINE REDUCTASE"/>
    <property type="match status" value="1"/>
</dbReference>
<keyword evidence="6 16" id="KW-0132">Cell division</keyword>
<dbReference type="AlphaFoldDB" id="A0AAE4FTU7"/>
<organism evidence="18 19">
    <name type="scientific">Pseudocalidococcus azoricus BACA0444</name>
    <dbReference type="NCBI Taxonomy" id="2918990"/>
    <lineage>
        <taxon>Bacteria</taxon>
        <taxon>Bacillati</taxon>
        <taxon>Cyanobacteriota</taxon>
        <taxon>Cyanophyceae</taxon>
        <taxon>Acaryochloridales</taxon>
        <taxon>Thermosynechococcaceae</taxon>
        <taxon>Pseudocalidococcus</taxon>
        <taxon>Pseudocalidococcus azoricus</taxon>
    </lineage>
</organism>
<keyword evidence="14 16" id="KW-0961">Cell wall biogenesis/degradation</keyword>
<dbReference type="GO" id="GO:0008360">
    <property type="term" value="P:regulation of cell shape"/>
    <property type="evidence" value="ECO:0007669"/>
    <property type="project" value="UniProtKB-KW"/>
</dbReference>
<dbReference type="NCBIfam" id="NF010480">
    <property type="entry name" value="PRK13905.1"/>
    <property type="match status" value="1"/>
</dbReference>
<sequence length="305" mass="32921">MIKTPTAQIIPGTQCVISPQVPLNGFTTLNVGGAAQWFVAPESIQDLQAAYRWAQEYDLPITVLGAGSNLLISDQGLPGLVIATKHLRRIKWDKETGQVTAGAGRALPQLAHHAARLGWSGMEWSVGIPGTVGGAVVMNAGAHGGCAADYLVSALVLEPDGCLSVVTGSDLAYGYRSSVLQGTQRLVLQATWQMEPEQDPQRVKATTQEHLNQRLSTQPYHLPSCGSVFRNPQPHTAGWLIEKVGLKGYQIGQAQVAERHANFILNRGGAKAMDVFQLIRHVQACVSERWDVLLHPEVKILGEFA</sequence>
<dbReference type="GO" id="GO:0005829">
    <property type="term" value="C:cytosol"/>
    <property type="evidence" value="ECO:0007669"/>
    <property type="project" value="TreeGrafter"/>
</dbReference>
<dbReference type="InterPro" id="IPR016167">
    <property type="entry name" value="FAD-bd_PCMH_sub1"/>
</dbReference>
<dbReference type="Gene3D" id="3.30.465.10">
    <property type="match status" value="1"/>
</dbReference>
<feature type="active site" evidence="16">
    <location>
        <position position="297"/>
    </location>
</feature>
<name>A0AAE4FTU7_9CYAN</name>
<evidence type="ECO:0000256" key="11">
    <source>
        <dbReference type="ARBA" id="ARBA00022984"/>
    </source>
</evidence>